<dbReference type="InterPro" id="IPR011053">
    <property type="entry name" value="Single_hybrid_motif"/>
</dbReference>
<dbReference type="GO" id="GO:0009317">
    <property type="term" value="C:acetyl-CoA carboxylase complex"/>
    <property type="evidence" value="ECO:0007669"/>
    <property type="project" value="InterPro"/>
</dbReference>
<dbReference type="PRINTS" id="PR01071">
    <property type="entry name" value="ACOABIOTINCC"/>
</dbReference>
<feature type="domain" description="Lipoyl-binding" evidence="10">
    <location>
        <begin position="48"/>
        <end position="125"/>
    </location>
</feature>
<keyword evidence="5 8" id="KW-0443">Lipid metabolism</keyword>
<dbReference type="PROSITE" id="PS00188">
    <property type="entry name" value="BIOTIN"/>
    <property type="match status" value="1"/>
</dbReference>
<dbReference type="EMBL" id="DXIJ01000103">
    <property type="protein sequence ID" value="HIV86134.1"/>
    <property type="molecule type" value="Genomic_DNA"/>
</dbReference>
<dbReference type="PROSITE" id="PS50968">
    <property type="entry name" value="BIOTINYL_LIPOYL"/>
    <property type="match status" value="1"/>
</dbReference>
<keyword evidence="4 8" id="KW-0276">Fatty acid metabolism</keyword>
<dbReference type="PANTHER" id="PTHR45266:SF3">
    <property type="entry name" value="OXALOACETATE DECARBOXYLASE ALPHA CHAIN"/>
    <property type="match status" value="1"/>
</dbReference>
<evidence type="ECO:0000256" key="8">
    <source>
        <dbReference type="RuleBase" id="RU364072"/>
    </source>
</evidence>
<evidence type="ECO:0000256" key="3">
    <source>
        <dbReference type="ARBA" id="ARBA00022516"/>
    </source>
</evidence>
<dbReference type="InterPro" id="IPR000089">
    <property type="entry name" value="Biotin_lipoyl"/>
</dbReference>
<evidence type="ECO:0000256" key="6">
    <source>
        <dbReference type="ARBA" id="ARBA00023160"/>
    </source>
</evidence>
<dbReference type="InterPro" id="IPR001882">
    <property type="entry name" value="Biotin_BS"/>
</dbReference>
<feature type="compositionally biased region" description="Pro residues" evidence="9">
    <location>
        <begin position="34"/>
        <end position="45"/>
    </location>
</feature>
<comment type="caution">
    <text evidence="11">The sequence shown here is derived from an EMBL/GenBank/DDBJ whole genome shotgun (WGS) entry which is preliminary data.</text>
</comment>
<feature type="compositionally biased region" description="Low complexity" evidence="9">
    <location>
        <begin position="24"/>
        <end position="33"/>
    </location>
</feature>
<dbReference type="GO" id="GO:0006633">
    <property type="term" value="P:fatty acid biosynthetic process"/>
    <property type="evidence" value="ECO:0007669"/>
    <property type="project" value="UniProtKB-KW"/>
</dbReference>
<evidence type="ECO:0000259" key="10">
    <source>
        <dbReference type="PROSITE" id="PS50968"/>
    </source>
</evidence>
<evidence type="ECO:0000313" key="12">
    <source>
        <dbReference type="Proteomes" id="UP000824162"/>
    </source>
</evidence>
<accession>A0A9D1TMG3</accession>
<name>A0A9D1TMG3_9FIRM</name>
<keyword evidence="7 8" id="KW-0092">Biotin</keyword>
<dbReference type="SUPFAM" id="SSF51230">
    <property type="entry name" value="Single hybrid motif"/>
    <property type="match status" value="1"/>
</dbReference>
<feature type="region of interest" description="Disordered" evidence="9">
    <location>
        <begin position="24"/>
        <end position="47"/>
    </location>
</feature>
<evidence type="ECO:0000256" key="5">
    <source>
        <dbReference type="ARBA" id="ARBA00023098"/>
    </source>
</evidence>
<reference evidence="11" key="2">
    <citation type="submission" date="2021-04" db="EMBL/GenBank/DDBJ databases">
        <authorList>
            <person name="Gilroy R."/>
        </authorList>
    </citation>
    <scope>NUCLEOTIDE SEQUENCE</scope>
    <source>
        <strain evidence="11">5790</strain>
    </source>
</reference>
<comment type="function">
    <text evidence="8">This protein is a component of the acetyl coenzyme A carboxylase complex; first, biotin carboxylase catalyzes the carboxylation of the carrier protein and then the transcarboxylase transfers the carboxyl group to form malonyl-CoA.</text>
</comment>
<comment type="pathway">
    <text evidence="1 8">Lipid metabolism; fatty acid biosynthesis.</text>
</comment>
<evidence type="ECO:0000313" key="11">
    <source>
        <dbReference type="EMBL" id="HIV86134.1"/>
    </source>
</evidence>
<reference evidence="11" key="1">
    <citation type="journal article" date="2021" name="PeerJ">
        <title>Extensive microbial diversity within the chicken gut microbiome revealed by metagenomics and culture.</title>
        <authorList>
            <person name="Gilroy R."/>
            <person name="Ravi A."/>
            <person name="Getino M."/>
            <person name="Pursley I."/>
            <person name="Horton D.L."/>
            <person name="Alikhan N.F."/>
            <person name="Baker D."/>
            <person name="Gharbi K."/>
            <person name="Hall N."/>
            <person name="Watson M."/>
            <person name="Adriaenssens E.M."/>
            <person name="Foster-Nyarko E."/>
            <person name="Jarju S."/>
            <person name="Secka A."/>
            <person name="Antonio M."/>
            <person name="Oren A."/>
            <person name="Chaudhuri R.R."/>
            <person name="La Ragione R."/>
            <person name="Hildebrand F."/>
            <person name="Pallen M.J."/>
        </authorList>
    </citation>
    <scope>NUCLEOTIDE SEQUENCE</scope>
    <source>
        <strain evidence="11">5790</strain>
    </source>
</reference>
<keyword evidence="3 8" id="KW-0444">Lipid biosynthesis</keyword>
<evidence type="ECO:0000256" key="2">
    <source>
        <dbReference type="ARBA" id="ARBA00017562"/>
    </source>
</evidence>
<organism evidence="11 12">
    <name type="scientific">Candidatus Monoglobus merdigallinarum</name>
    <dbReference type="NCBI Taxonomy" id="2838698"/>
    <lineage>
        <taxon>Bacteria</taxon>
        <taxon>Bacillati</taxon>
        <taxon>Bacillota</taxon>
        <taxon>Clostridia</taxon>
        <taxon>Monoglobales</taxon>
        <taxon>Monoglobaceae</taxon>
        <taxon>Monoglobus</taxon>
    </lineage>
</organism>
<dbReference type="FunFam" id="2.40.50.100:FF:000003">
    <property type="entry name" value="Acetyl-CoA carboxylase biotin carboxyl carrier protein"/>
    <property type="match status" value="1"/>
</dbReference>
<proteinExistence type="predicted"/>
<dbReference type="CDD" id="cd06850">
    <property type="entry name" value="biotinyl_domain"/>
    <property type="match status" value="1"/>
</dbReference>
<dbReference type="Proteomes" id="UP000824162">
    <property type="component" value="Unassembled WGS sequence"/>
</dbReference>
<protein>
    <recommendedName>
        <fullName evidence="2 8">Biotin carboxyl carrier protein of acetyl-CoA carboxylase</fullName>
    </recommendedName>
</protein>
<evidence type="ECO:0000256" key="9">
    <source>
        <dbReference type="SAM" id="MobiDB-lite"/>
    </source>
</evidence>
<dbReference type="PANTHER" id="PTHR45266">
    <property type="entry name" value="OXALOACETATE DECARBOXYLASE ALPHA CHAIN"/>
    <property type="match status" value="1"/>
</dbReference>
<dbReference type="GO" id="GO:0003989">
    <property type="term" value="F:acetyl-CoA carboxylase activity"/>
    <property type="evidence" value="ECO:0007669"/>
    <property type="project" value="InterPro"/>
</dbReference>
<sequence length="125" mass="12278">MRKFNITVNGTSYEVEVEEVGGAAAPAQKSAAPAPKPAAPAPAPAAKPAAAPVAGAATIEAPMPGTIVGIKVKAGDTVSEGDVLCVLEAMKMENEIMAPRAGKVAAVCVNQGAAVNTGDALISLS</sequence>
<dbReference type="InterPro" id="IPR050709">
    <property type="entry name" value="Biotin_Carboxyl_Carrier/Decarb"/>
</dbReference>
<evidence type="ECO:0000256" key="7">
    <source>
        <dbReference type="ARBA" id="ARBA00023267"/>
    </source>
</evidence>
<dbReference type="Gene3D" id="2.40.50.100">
    <property type="match status" value="1"/>
</dbReference>
<evidence type="ECO:0000256" key="1">
    <source>
        <dbReference type="ARBA" id="ARBA00005194"/>
    </source>
</evidence>
<dbReference type="InterPro" id="IPR001249">
    <property type="entry name" value="AcCoA_biotinCC"/>
</dbReference>
<keyword evidence="6 8" id="KW-0275">Fatty acid biosynthesis</keyword>
<dbReference type="AlphaFoldDB" id="A0A9D1TMG3"/>
<gene>
    <name evidence="11" type="ORF">H9900_04920</name>
</gene>
<evidence type="ECO:0000256" key="4">
    <source>
        <dbReference type="ARBA" id="ARBA00022832"/>
    </source>
</evidence>
<dbReference type="Pfam" id="PF00364">
    <property type="entry name" value="Biotin_lipoyl"/>
    <property type="match status" value="1"/>
</dbReference>